<accession>A0ABR5JZ80</accession>
<sequence>MKKIFLTLLTAIALFLVTDATTLAATNDENYDAYPGLERVVDELKADGSKEAIVNLEKIEALPEKELINLNDILTNPDRLSEELSNPENLTVESIEVDYTNENGLRNPFMTPFATTYKGQVTVVTALNAAGIDLIKYELTGKVTVNSTKTKFVSADSMNGIVIRKWLPQVVTKKLSSTKSVTSTKFTGQVTFSYDLGVGSWGVARIGVVRTGFTANTKQALTKWCYTE</sequence>
<dbReference type="Proteomes" id="UP000050668">
    <property type="component" value="Unassembled WGS sequence"/>
</dbReference>
<keyword evidence="1" id="KW-0732">Signal</keyword>
<dbReference type="EMBL" id="LGRV01000003">
    <property type="protein sequence ID" value="KOS67752.1"/>
    <property type="molecule type" value="Genomic_DNA"/>
</dbReference>
<dbReference type="RefSeq" id="WP_053582562.1">
    <property type="nucleotide sequence ID" value="NZ_LGRV01000003.1"/>
</dbReference>
<feature type="chain" id="PRO_5046779491" evidence="1">
    <location>
        <begin position="25"/>
        <end position="228"/>
    </location>
</feature>
<reference evidence="3" key="1">
    <citation type="submission" date="2015-07" db="EMBL/GenBank/DDBJ databases">
        <title>Fjat-14205 dsm 2895.</title>
        <authorList>
            <person name="Liu B."/>
            <person name="Wang J."/>
            <person name="Zhu Y."/>
            <person name="Liu G."/>
            <person name="Chen Q."/>
            <person name="Chen Z."/>
            <person name="Lan J."/>
            <person name="Che J."/>
            <person name="Ge C."/>
            <person name="Shi H."/>
            <person name="Pan Z."/>
            <person name="Liu X."/>
        </authorList>
    </citation>
    <scope>NUCLEOTIDE SEQUENCE [LARGE SCALE GENOMIC DNA]</scope>
    <source>
        <strain evidence="3">DSM 25560</strain>
    </source>
</reference>
<keyword evidence="3" id="KW-1185">Reference proteome</keyword>
<protein>
    <submittedName>
        <fullName evidence="2">Uncharacterized protein</fullName>
    </submittedName>
</protein>
<evidence type="ECO:0000313" key="2">
    <source>
        <dbReference type="EMBL" id="KOS67752.1"/>
    </source>
</evidence>
<evidence type="ECO:0000256" key="1">
    <source>
        <dbReference type="SAM" id="SignalP"/>
    </source>
</evidence>
<gene>
    <name evidence="2" type="ORF">AEA09_03705</name>
</gene>
<evidence type="ECO:0000313" key="3">
    <source>
        <dbReference type="Proteomes" id="UP000050668"/>
    </source>
</evidence>
<organism evidence="2 3">
    <name type="scientific">Lysinibacillus contaminans</name>
    <dbReference type="NCBI Taxonomy" id="1293441"/>
    <lineage>
        <taxon>Bacteria</taxon>
        <taxon>Bacillati</taxon>
        <taxon>Bacillota</taxon>
        <taxon>Bacilli</taxon>
        <taxon>Bacillales</taxon>
        <taxon>Bacillaceae</taxon>
        <taxon>Lysinibacillus</taxon>
    </lineage>
</organism>
<feature type="signal peptide" evidence="1">
    <location>
        <begin position="1"/>
        <end position="24"/>
    </location>
</feature>
<comment type="caution">
    <text evidence="2">The sequence shown here is derived from an EMBL/GenBank/DDBJ whole genome shotgun (WGS) entry which is preliminary data.</text>
</comment>
<name>A0ABR5JZ80_9BACI</name>
<proteinExistence type="predicted"/>